<proteinExistence type="inferred from homology"/>
<comment type="subcellular location">
    <subcellularLocation>
        <location evidence="1">Membrane</location>
    </subcellularLocation>
</comment>
<evidence type="ECO:0000256" key="5">
    <source>
        <dbReference type="ARBA" id="ARBA00023136"/>
    </source>
</evidence>
<protein>
    <submittedName>
        <fullName evidence="7">Uncharacterized protein</fullName>
    </submittedName>
</protein>
<keyword evidence="4 6" id="KW-1133">Transmembrane helix</keyword>
<gene>
    <name evidence="7" type="ORF">CCAM_LOCUS33907</name>
</gene>
<dbReference type="PANTHER" id="PTHR32191">
    <property type="entry name" value="TETRASPANIN-8-RELATED"/>
    <property type="match status" value="1"/>
</dbReference>
<dbReference type="InterPro" id="IPR044991">
    <property type="entry name" value="TET_plant"/>
</dbReference>
<evidence type="ECO:0000256" key="4">
    <source>
        <dbReference type="ARBA" id="ARBA00022989"/>
    </source>
</evidence>
<feature type="transmembrane region" description="Helical" evidence="6">
    <location>
        <begin position="31"/>
        <end position="56"/>
    </location>
</feature>
<dbReference type="GO" id="GO:0009734">
    <property type="term" value="P:auxin-activated signaling pathway"/>
    <property type="evidence" value="ECO:0007669"/>
    <property type="project" value="InterPro"/>
</dbReference>
<evidence type="ECO:0000256" key="1">
    <source>
        <dbReference type="ARBA" id="ARBA00004370"/>
    </source>
</evidence>
<dbReference type="Proteomes" id="UP000595140">
    <property type="component" value="Unassembled WGS sequence"/>
</dbReference>
<evidence type="ECO:0000256" key="6">
    <source>
        <dbReference type="SAM" id="Phobius"/>
    </source>
</evidence>
<comment type="similarity">
    <text evidence="2">Belongs to the tetraspanin (TM4SF) family.</text>
</comment>
<sequence>MASNRPGFFVMGFLMFVIGSFALSSKWKDAFSIYLVFKFPLLLIVLGSIIFFSVVARHSPPPHNHRANEEYRLDHFSSWYRRWLCDFNRWNEAVACLAPSAGCARLDHTYNSSQQLFTAHLTPLQYNVVSFASSHQSMSSHRKKIYEGAGAAYIKEHPLDHFSRFYRRKVTSGVYQWDQIANCLTPTTGGCASLDHTTTYNNSSQQTTHLTPLQLGCCMPPHECGSTFVSPTNGTTSTNNVNCARWNVDPSKLCYSCDSCKAGVLLTVNKRLKSTNRNLGITLALALIAWVANIVLACIIGSEKFTD</sequence>
<reference evidence="7 8" key="1">
    <citation type="submission" date="2018-04" db="EMBL/GenBank/DDBJ databases">
        <authorList>
            <person name="Vogel A."/>
        </authorList>
    </citation>
    <scope>NUCLEOTIDE SEQUENCE [LARGE SCALE GENOMIC DNA]</scope>
</reference>
<feature type="transmembrane region" description="Helical" evidence="6">
    <location>
        <begin position="7"/>
        <end position="25"/>
    </location>
</feature>
<dbReference type="OrthoDB" id="1892640at2759"/>
<evidence type="ECO:0000313" key="8">
    <source>
        <dbReference type="Proteomes" id="UP000595140"/>
    </source>
</evidence>
<feature type="transmembrane region" description="Helical" evidence="6">
    <location>
        <begin position="279"/>
        <end position="302"/>
    </location>
</feature>
<evidence type="ECO:0000256" key="3">
    <source>
        <dbReference type="ARBA" id="ARBA00022692"/>
    </source>
</evidence>
<dbReference type="AlphaFoldDB" id="A0A484MTH3"/>
<keyword evidence="3 6" id="KW-0812">Transmembrane</keyword>
<evidence type="ECO:0000313" key="7">
    <source>
        <dbReference type="EMBL" id="VFQ92131.1"/>
    </source>
</evidence>
<accession>A0A484MTH3</accession>
<keyword evidence="8" id="KW-1185">Reference proteome</keyword>
<dbReference type="GO" id="GO:0016020">
    <property type="term" value="C:membrane"/>
    <property type="evidence" value="ECO:0007669"/>
    <property type="project" value="UniProtKB-SubCell"/>
</dbReference>
<evidence type="ECO:0000256" key="2">
    <source>
        <dbReference type="ARBA" id="ARBA00006840"/>
    </source>
</evidence>
<name>A0A484MTH3_9ASTE</name>
<organism evidence="7 8">
    <name type="scientific">Cuscuta campestris</name>
    <dbReference type="NCBI Taxonomy" id="132261"/>
    <lineage>
        <taxon>Eukaryota</taxon>
        <taxon>Viridiplantae</taxon>
        <taxon>Streptophyta</taxon>
        <taxon>Embryophyta</taxon>
        <taxon>Tracheophyta</taxon>
        <taxon>Spermatophyta</taxon>
        <taxon>Magnoliopsida</taxon>
        <taxon>eudicotyledons</taxon>
        <taxon>Gunneridae</taxon>
        <taxon>Pentapetalae</taxon>
        <taxon>asterids</taxon>
        <taxon>lamiids</taxon>
        <taxon>Solanales</taxon>
        <taxon>Convolvulaceae</taxon>
        <taxon>Cuscuteae</taxon>
        <taxon>Cuscuta</taxon>
        <taxon>Cuscuta subgen. Grammica</taxon>
        <taxon>Cuscuta sect. Cleistogrammica</taxon>
    </lineage>
</organism>
<keyword evidence="5 6" id="KW-0472">Membrane</keyword>
<dbReference type="EMBL" id="OOIL02004481">
    <property type="protein sequence ID" value="VFQ92131.1"/>
    <property type="molecule type" value="Genomic_DNA"/>
</dbReference>